<dbReference type="AlphaFoldDB" id="A0A6A5S9Z0"/>
<proteinExistence type="predicted"/>
<dbReference type="Proteomes" id="UP000800038">
    <property type="component" value="Unassembled WGS sequence"/>
</dbReference>
<evidence type="ECO:0000313" key="2">
    <source>
        <dbReference type="Proteomes" id="UP000800038"/>
    </source>
</evidence>
<sequence>MASSYTFLLTAHHGPHNKAANSYIPKSHKSSLPFDFAKPSWNHHYQDSATPSMAHQQLLPPKNRQYRSGQIPRTRSTSPCLFTRCSPASEMEPFPAFENDGWAEWQDDSENEAAEDDFAEHCRAHCKNYVCKRITCRDARKGVKPDCTCENDVGARKSEAGDAKDAFGSGKEEK</sequence>
<organism evidence="1 2">
    <name type="scientific">Clathrospora elynae</name>
    <dbReference type="NCBI Taxonomy" id="706981"/>
    <lineage>
        <taxon>Eukaryota</taxon>
        <taxon>Fungi</taxon>
        <taxon>Dikarya</taxon>
        <taxon>Ascomycota</taxon>
        <taxon>Pezizomycotina</taxon>
        <taxon>Dothideomycetes</taxon>
        <taxon>Pleosporomycetidae</taxon>
        <taxon>Pleosporales</taxon>
        <taxon>Diademaceae</taxon>
        <taxon>Clathrospora</taxon>
    </lineage>
</organism>
<protein>
    <submittedName>
        <fullName evidence="1">Uncharacterized protein</fullName>
    </submittedName>
</protein>
<dbReference type="EMBL" id="ML976166">
    <property type="protein sequence ID" value="KAF1936852.1"/>
    <property type="molecule type" value="Genomic_DNA"/>
</dbReference>
<gene>
    <name evidence="1" type="ORF">EJ02DRAFT_470149</name>
</gene>
<accession>A0A6A5S9Z0</accession>
<keyword evidence="2" id="KW-1185">Reference proteome</keyword>
<name>A0A6A5S9Z0_9PLEO</name>
<evidence type="ECO:0000313" key="1">
    <source>
        <dbReference type="EMBL" id="KAF1936852.1"/>
    </source>
</evidence>
<reference evidence="1" key="1">
    <citation type="journal article" date="2020" name="Stud. Mycol.">
        <title>101 Dothideomycetes genomes: a test case for predicting lifestyles and emergence of pathogens.</title>
        <authorList>
            <person name="Haridas S."/>
            <person name="Albert R."/>
            <person name="Binder M."/>
            <person name="Bloem J."/>
            <person name="Labutti K."/>
            <person name="Salamov A."/>
            <person name="Andreopoulos B."/>
            <person name="Baker S."/>
            <person name="Barry K."/>
            <person name="Bills G."/>
            <person name="Bluhm B."/>
            <person name="Cannon C."/>
            <person name="Castanera R."/>
            <person name="Culley D."/>
            <person name="Daum C."/>
            <person name="Ezra D."/>
            <person name="Gonzalez J."/>
            <person name="Henrissat B."/>
            <person name="Kuo A."/>
            <person name="Liang C."/>
            <person name="Lipzen A."/>
            <person name="Lutzoni F."/>
            <person name="Magnuson J."/>
            <person name="Mondo S."/>
            <person name="Nolan M."/>
            <person name="Ohm R."/>
            <person name="Pangilinan J."/>
            <person name="Park H.-J."/>
            <person name="Ramirez L."/>
            <person name="Alfaro M."/>
            <person name="Sun H."/>
            <person name="Tritt A."/>
            <person name="Yoshinaga Y."/>
            <person name="Zwiers L.-H."/>
            <person name="Turgeon B."/>
            <person name="Goodwin S."/>
            <person name="Spatafora J."/>
            <person name="Crous P."/>
            <person name="Grigoriev I."/>
        </authorList>
    </citation>
    <scope>NUCLEOTIDE SEQUENCE</scope>
    <source>
        <strain evidence="1">CBS 161.51</strain>
    </source>
</reference>